<dbReference type="OMA" id="PTPMILL"/>
<dbReference type="Gramene" id="TKV97948">
    <property type="protein sequence ID" value="TKV97948"/>
    <property type="gene ID" value="SEVIR_9G527200v2"/>
</dbReference>
<evidence type="ECO:0000256" key="2">
    <source>
        <dbReference type="SAM" id="SignalP"/>
    </source>
</evidence>
<reference evidence="4" key="1">
    <citation type="submission" date="2019-03" db="EMBL/GenBank/DDBJ databases">
        <title>WGS assembly of Setaria viridis.</title>
        <authorList>
            <person name="Huang P."/>
            <person name="Jenkins J."/>
            <person name="Grimwood J."/>
            <person name="Barry K."/>
            <person name="Healey A."/>
            <person name="Mamidi S."/>
            <person name="Sreedasyam A."/>
            <person name="Shu S."/>
            <person name="Feldman M."/>
            <person name="Wu J."/>
            <person name="Yu Y."/>
            <person name="Chen C."/>
            <person name="Johnson J."/>
            <person name="Rokhsar D."/>
            <person name="Baxter I."/>
            <person name="Schmutz J."/>
            <person name="Brutnell T."/>
            <person name="Kellogg E."/>
        </authorList>
    </citation>
    <scope>NUCLEOTIDE SEQUENCE [LARGE SCALE GENOMIC DNA]</scope>
</reference>
<dbReference type="AlphaFoldDB" id="A0A4U6TBM4"/>
<evidence type="ECO:0000256" key="1">
    <source>
        <dbReference type="SAM" id="MobiDB-lite"/>
    </source>
</evidence>
<keyword evidence="5" id="KW-1185">Reference proteome</keyword>
<dbReference type="PANTHER" id="PTHR33074:SF60">
    <property type="entry name" value="DUF1618 DOMAIN-CONTAINING PROTEIN"/>
    <property type="match status" value="1"/>
</dbReference>
<evidence type="ECO:0000259" key="3">
    <source>
        <dbReference type="Pfam" id="PF07762"/>
    </source>
</evidence>
<dbReference type="PANTHER" id="PTHR33074">
    <property type="entry name" value="EXPRESSED PROTEIN-RELATED"/>
    <property type="match status" value="1"/>
</dbReference>
<gene>
    <name evidence="4" type="ORF">SEVIR_9G527200v2</name>
</gene>
<evidence type="ECO:0000313" key="4">
    <source>
        <dbReference type="EMBL" id="TKV97948.1"/>
    </source>
</evidence>
<keyword evidence="2" id="KW-0732">Signal</keyword>
<dbReference type="InterPro" id="IPR011676">
    <property type="entry name" value="DUF1618"/>
</dbReference>
<dbReference type="Proteomes" id="UP000298652">
    <property type="component" value="Chromosome 9"/>
</dbReference>
<name>A0A4U6TBM4_SETVI</name>
<feature type="region of interest" description="Disordered" evidence="1">
    <location>
        <begin position="170"/>
        <end position="193"/>
    </location>
</feature>
<feature type="chain" id="PRO_5020903176" description="DUF1618 domain-containing protein" evidence="2">
    <location>
        <begin position="22"/>
        <end position="604"/>
    </location>
</feature>
<dbReference type="Pfam" id="PF07762">
    <property type="entry name" value="DUF1618"/>
    <property type="match status" value="1"/>
</dbReference>
<evidence type="ECO:0000313" key="5">
    <source>
        <dbReference type="Proteomes" id="UP000298652"/>
    </source>
</evidence>
<proteinExistence type="predicted"/>
<feature type="domain" description="DUF1618" evidence="3">
    <location>
        <begin position="379"/>
        <end position="562"/>
    </location>
</feature>
<dbReference type="EMBL" id="CM016560">
    <property type="protein sequence ID" value="TKV97948.1"/>
    <property type="molecule type" value="Genomic_DNA"/>
</dbReference>
<organism evidence="4 5">
    <name type="scientific">Setaria viridis</name>
    <name type="common">Green bristlegrass</name>
    <name type="synonym">Setaria italica subsp. viridis</name>
    <dbReference type="NCBI Taxonomy" id="4556"/>
    <lineage>
        <taxon>Eukaryota</taxon>
        <taxon>Viridiplantae</taxon>
        <taxon>Streptophyta</taxon>
        <taxon>Embryophyta</taxon>
        <taxon>Tracheophyta</taxon>
        <taxon>Spermatophyta</taxon>
        <taxon>Magnoliopsida</taxon>
        <taxon>Liliopsida</taxon>
        <taxon>Poales</taxon>
        <taxon>Poaceae</taxon>
        <taxon>PACMAD clade</taxon>
        <taxon>Panicoideae</taxon>
        <taxon>Panicodae</taxon>
        <taxon>Paniceae</taxon>
        <taxon>Cenchrinae</taxon>
        <taxon>Setaria</taxon>
    </lineage>
</organism>
<protein>
    <recommendedName>
        <fullName evidence="3">DUF1618 domain-containing protein</fullName>
    </recommendedName>
</protein>
<feature type="compositionally biased region" description="Pro residues" evidence="1">
    <location>
        <begin position="182"/>
        <end position="191"/>
    </location>
</feature>
<accession>A0A4U6TBM4</accession>
<sequence length="604" mass="67079">MVWPPFDLAVAVVSFLLSVKCACCRSRRMGARRRELLAAARGESTESIDPGAIRVWILGFDVAFGGLIRFSRLMRKAADDLGKMNLPVRSVFLSCSFLFFFSEYLGSCKLDRIHTGPASFSVDQKPVQNGPICLREFRSGARPIQSGARAVRSHVVPRLHAVAANGVQNSRSMILPREPSSPSSPPSPPTRRPLSILLGQQVYITDRRNGTTATSASSDGCTVEVSFWITDPPAVSYFSVHCPDSKSTAAEFENQPQVVGAEGQFVLLRALFASGHGEFEYFVCRAGDGGSASSLDLIKPPDDDDLFGAIEFSIVPLGNGGHYHLAALCDARASLDCELRVYSSEDERWRTKQLLNPLPGVQTILFDKVITLGEGVLGWVNFRQGMLVCNLLQEPPTARYIPLPELLPENRKKLESSQRRADLKCFRDLTCTNGAIKFIEMEHRIVIREIRDISTEKPSDPSLKDVLYDSDLIMSQKQKHVDRKPKKLQSMNGWRAVMWTRAIESNCWFKECAIDVDEILVDESAYSLLLSGQRDGSLGSLTFRSMYSAWPTLSMGGDDLFYLKSYLKLSGQNGRVVAVNLAKKALKVKAFGVSFMYIVQLFEY</sequence>
<feature type="signal peptide" evidence="2">
    <location>
        <begin position="1"/>
        <end position="21"/>
    </location>
</feature>